<feature type="compositionally biased region" description="Basic and acidic residues" evidence="1">
    <location>
        <begin position="221"/>
        <end position="235"/>
    </location>
</feature>
<evidence type="ECO:0000313" key="3">
    <source>
        <dbReference type="EMBL" id="KAF7190961.1"/>
    </source>
</evidence>
<dbReference type="EMBL" id="JABCIY010000168">
    <property type="protein sequence ID" value="KAF7190961.1"/>
    <property type="molecule type" value="Genomic_DNA"/>
</dbReference>
<comment type="caution">
    <text evidence="3">The sequence shown here is derived from an EMBL/GenBank/DDBJ whole genome shotgun (WGS) entry which is preliminary data.</text>
</comment>
<keyword evidence="4" id="KW-1185">Reference proteome</keyword>
<dbReference type="AlphaFoldDB" id="A0A8H6RH36"/>
<feature type="signal peptide" evidence="2">
    <location>
        <begin position="1"/>
        <end position="25"/>
    </location>
</feature>
<protein>
    <submittedName>
        <fullName evidence="3">Uncharacterized protein</fullName>
    </submittedName>
</protein>
<keyword evidence="2" id="KW-0732">Signal</keyword>
<evidence type="ECO:0000256" key="1">
    <source>
        <dbReference type="SAM" id="MobiDB-lite"/>
    </source>
</evidence>
<sequence>MRSFIRNILISALHFSSFTWDGACPAQWNMARQTSTLRTRDTVLASSSHNTMTDFAQRSLDFARRYPNPGRKGDFSDCGAILRELHKHHDGKFGYVIYRITYDNNEEWEHFMERLWEFAAAALEFALRGHEVEDRFEWDVRDDAAVLSGATKSEVRRLFMDWVDSVDGHRGMPRYRHCIYADQEVVDAVLSGEPPWTENPDDVFHPRAFVKIVDSLHEDHLRQDAEHETDSEQRAKMNAGDEGYPDLEGCKRRDVGWYKQSARFLVPRAYHLLMNDGWYQAYRRPPAIGSD</sequence>
<feature type="chain" id="PRO_5034705543" evidence="2">
    <location>
        <begin position="26"/>
        <end position="291"/>
    </location>
</feature>
<reference evidence="3" key="1">
    <citation type="submission" date="2020-04" db="EMBL/GenBank/DDBJ databases">
        <title>Draft genome resource of the tomato pathogen Pseudocercospora fuligena.</title>
        <authorList>
            <person name="Zaccaron A."/>
        </authorList>
    </citation>
    <scope>NUCLEOTIDE SEQUENCE</scope>
    <source>
        <strain evidence="3">PF001</strain>
    </source>
</reference>
<accession>A0A8H6RH36</accession>
<evidence type="ECO:0000313" key="4">
    <source>
        <dbReference type="Proteomes" id="UP000660729"/>
    </source>
</evidence>
<feature type="region of interest" description="Disordered" evidence="1">
    <location>
        <begin position="221"/>
        <end position="245"/>
    </location>
</feature>
<gene>
    <name evidence="3" type="ORF">HII31_08120</name>
</gene>
<name>A0A8H6RH36_9PEZI</name>
<dbReference type="Proteomes" id="UP000660729">
    <property type="component" value="Unassembled WGS sequence"/>
</dbReference>
<dbReference type="OrthoDB" id="4424523at2759"/>
<evidence type="ECO:0000256" key="2">
    <source>
        <dbReference type="SAM" id="SignalP"/>
    </source>
</evidence>
<organism evidence="3 4">
    <name type="scientific">Pseudocercospora fuligena</name>
    <dbReference type="NCBI Taxonomy" id="685502"/>
    <lineage>
        <taxon>Eukaryota</taxon>
        <taxon>Fungi</taxon>
        <taxon>Dikarya</taxon>
        <taxon>Ascomycota</taxon>
        <taxon>Pezizomycotina</taxon>
        <taxon>Dothideomycetes</taxon>
        <taxon>Dothideomycetidae</taxon>
        <taxon>Mycosphaerellales</taxon>
        <taxon>Mycosphaerellaceae</taxon>
        <taxon>Pseudocercospora</taxon>
    </lineage>
</organism>
<proteinExistence type="predicted"/>